<dbReference type="RefSeq" id="WP_372563428.1">
    <property type="nucleotide sequence ID" value="NZ_JBGOSP010000008.1"/>
</dbReference>
<feature type="region of interest" description="Disordered" evidence="1">
    <location>
        <begin position="26"/>
        <end position="57"/>
    </location>
</feature>
<dbReference type="CDD" id="cd06577">
    <property type="entry name" value="PASTA_pknB"/>
    <property type="match status" value="1"/>
</dbReference>
<proteinExistence type="predicted"/>
<evidence type="ECO:0000256" key="2">
    <source>
        <dbReference type="SAM" id="SignalP"/>
    </source>
</evidence>
<accession>A0ABV4SI98</accession>
<organism evidence="4 5">
    <name type="scientific">Streptomyces aureus</name>
    <dbReference type="NCBI Taxonomy" id="193461"/>
    <lineage>
        <taxon>Bacteria</taxon>
        <taxon>Bacillati</taxon>
        <taxon>Actinomycetota</taxon>
        <taxon>Actinomycetes</taxon>
        <taxon>Kitasatosporales</taxon>
        <taxon>Streptomycetaceae</taxon>
        <taxon>Streptomyces</taxon>
    </lineage>
</organism>
<dbReference type="InterPro" id="IPR005543">
    <property type="entry name" value="PASTA_dom"/>
</dbReference>
<gene>
    <name evidence="4" type="ORF">ACEG43_18710</name>
</gene>
<dbReference type="Gene3D" id="3.30.10.20">
    <property type="match status" value="1"/>
</dbReference>
<feature type="chain" id="PRO_5047105302" evidence="2">
    <location>
        <begin position="26"/>
        <end position="212"/>
    </location>
</feature>
<dbReference type="Pfam" id="PF03793">
    <property type="entry name" value="PASTA"/>
    <property type="match status" value="1"/>
</dbReference>
<evidence type="ECO:0000313" key="5">
    <source>
        <dbReference type="Proteomes" id="UP001571476"/>
    </source>
</evidence>
<dbReference type="Proteomes" id="UP001571476">
    <property type="component" value="Unassembled WGS sequence"/>
</dbReference>
<feature type="signal peptide" evidence="2">
    <location>
        <begin position="1"/>
        <end position="25"/>
    </location>
</feature>
<keyword evidence="5" id="KW-1185">Reference proteome</keyword>
<evidence type="ECO:0000256" key="1">
    <source>
        <dbReference type="SAM" id="MobiDB-lite"/>
    </source>
</evidence>
<dbReference type="PROSITE" id="PS51257">
    <property type="entry name" value="PROKAR_LIPOPROTEIN"/>
    <property type="match status" value="1"/>
</dbReference>
<sequence length="212" mass="22105">MGTRTTVAALTGTALLALTGCGATAVSDKPAAPRTTPGTPTPATTATPSKATATETASLPSMTGKGLQYAQDQAQAAGFYGLTSHDALGRGRMQAFDRNWKVCSQTPAAGKHTTDTKIDFATVKLEEECPSKDAGTPQAAGATMPDFKGKSVKAAREALDSGYSITVNDATGQNRIVFMESNWQICTQNPTPGTKLDGRPVRFDAVKFNEPC</sequence>
<evidence type="ECO:0000313" key="4">
    <source>
        <dbReference type="EMBL" id="MFA3838176.1"/>
    </source>
</evidence>
<evidence type="ECO:0000259" key="3">
    <source>
        <dbReference type="Pfam" id="PF03793"/>
    </source>
</evidence>
<keyword evidence="2" id="KW-0732">Signal</keyword>
<comment type="caution">
    <text evidence="4">The sequence shown here is derived from an EMBL/GenBank/DDBJ whole genome shotgun (WGS) entry which is preliminary data.</text>
</comment>
<dbReference type="EMBL" id="JBGOSP010000008">
    <property type="protein sequence ID" value="MFA3838176.1"/>
    <property type="molecule type" value="Genomic_DNA"/>
</dbReference>
<name>A0ABV4SI98_9ACTN</name>
<reference evidence="4 5" key="1">
    <citation type="submission" date="2024-08" db="EMBL/GenBank/DDBJ databases">
        <title>Genome sequence of Streptomyces aureus CACIA-1.46HGO.</title>
        <authorList>
            <person name="Evangelista-Martinez Z."/>
        </authorList>
    </citation>
    <scope>NUCLEOTIDE SEQUENCE [LARGE SCALE GENOMIC DNA]</scope>
    <source>
        <strain evidence="4 5">CACIA-1.46HGO</strain>
    </source>
</reference>
<protein>
    <submittedName>
        <fullName evidence="4">PASTA domain-containing protein</fullName>
    </submittedName>
</protein>
<feature type="domain" description="PASTA" evidence="3">
    <location>
        <begin position="143"/>
        <end position="197"/>
    </location>
</feature>